<feature type="compositionally biased region" description="Acidic residues" evidence="1">
    <location>
        <begin position="137"/>
        <end position="147"/>
    </location>
</feature>
<dbReference type="PANTHER" id="PTHR33167:SF7">
    <property type="entry name" value="SHUGOSHIN C-TERMINAL DOMAIN-CONTAINING PROTEIN"/>
    <property type="match status" value="1"/>
</dbReference>
<accession>A0A4U5QQZ2</accession>
<feature type="compositionally biased region" description="Basic and acidic residues" evidence="1">
    <location>
        <begin position="258"/>
        <end position="269"/>
    </location>
</feature>
<sequence length="450" mass="50041">MDQVRETMMQHEALFKEQVQALHRLYNIQKAAMQETRRRNYPQAQVFAFSPESLVLVDGQFCGSVLEGKPLRPPVYIAGRAHKQDALGLSLSPFCTLKEIKVSGSLWIDGMGAETFLPAHCKPLRNFDLEKLPEDDAYESSDLEGTAEEWKGSNLPDSTESFQDLGSSGKIASTGPKSEPYNSQVGMDSFPKDPITCSQDSSILEPQYCESKELDEFIIQGPIHLETNTNPEQQDLNLPAVAKDSSNGSNSIESQDAEFCKKKDTREEDQASPSSKKFFLSECEEVALINQDVWRPSVSSTNTGSEIKQTESYGHSDSEPGNMTSSEKPPVVIEDNQNRKGKSILYEECETTAAEILLSFAPNRSQAVTKRHAMETEPGKSYGDFATTEEKPNLCQNRCANFSNGGRLYESLSWEKSANWITTVKRQRQLVPARIVPCNVVNLADVNITL</sequence>
<feature type="compositionally biased region" description="Polar residues" evidence="1">
    <location>
        <begin position="155"/>
        <end position="166"/>
    </location>
</feature>
<protein>
    <submittedName>
        <fullName evidence="2">Uncharacterized protein</fullName>
    </submittedName>
</protein>
<proteinExistence type="predicted"/>
<dbReference type="PANTHER" id="PTHR33167">
    <property type="entry name" value="TRANSCRIPTION FACTOR, PUTATIVE (DUF863)-RELATED"/>
    <property type="match status" value="1"/>
</dbReference>
<feature type="region of interest" description="Disordered" evidence="1">
    <location>
        <begin position="137"/>
        <end position="190"/>
    </location>
</feature>
<comment type="caution">
    <text evidence="2">The sequence shown here is derived from an EMBL/GenBank/DDBJ whole genome shotgun (WGS) entry which is preliminary data.</text>
</comment>
<feature type="compositionally biased region" description="Polar residues" evidence="1">
    <location>
        <begin position="297"/>
        <end position="327"/>
    </location>
</feature>
<reference evidence="2" key="1">
    <citation type="submission" date="2018-10" db="EMBL/GenBank/DDBJ databases">
        <title>Population genomic analysis revealed the cold adaptation of white poplar.</title>
        <authorList>
            <person name="Liu Y.-J."/>
        </authorList>
    </citation>
    <scope>NUCLEOTIDE SEQUENCE [LARGE SCALE GENOMIC DNA]</scope>
    <source>
        <strain evidence="2">PAL-ZL1</strain>
    </source>
</reference>
<evidence type="ECO:0000256" key="1">
    <source>
        <dbReference type="SAM" id="MobiDB-lite"/>
    </source>
</evidence>
<dbReference type="EMBL" id="RCHU01000183">
    <property type="protein sequence ID" value="TKS11837.1"/>
    <property type="molecule type" value="Genomic_DNA"/>
</dbReference>
<evidence type="ECO:0000313" key="2">
    <source>
        <dbReference type="EMBL" id="TKS11837.1"/>
    </source>
</evidence>
<gene>
    <name evidence="2" type="ORF">D5086_0000068580</name>
</gene>
<feature type="region of interest" description="Disordered" evidence="1">
    <location>
        <begin position="296"/>
        <end position="330"/>
    </location>
</feature>
<organism evidence="2">
    <name type="scientific">Populus alba</name>
    <name type="common">White poplar</name>
    <dbReference type="NCBI Taxonomy" id="43335"/>
    <lineage>
        <taxon>Eukaryota</taxon>
        <taxon>Viridiplantae</taxon>
        <taxon>Streptophyta</taxon>
        <taxon>Embryophyta</taxon>
        <taxon>Tracheophyta</taxon>
        <taxon>Spermatophyta</taxon>
        <taxon>Magnoliopsida</taxon>
        <taxon>eudicotyledons</taxon>
        <taxon>Gunneridae</taxon>
        <taxon>Pentapetalae</taxon>
        <taxon>rosids</taxon>
        <taxon>fabids</taxon>
        <taxon>Malpighiales</taxon>
        <taxon>Salicaceae</taxon>
        <taxon>Saliceae</taxon>
        <taxon>Populus</taxon>
    </lineage>
</organism>
<dbReference type="AlphaFoldDB" id="A0A4U5QQZ2"/>
<feature type="compositionally biased region" description="Polar residues" evidence="1">
    <location>
        <begin position="244"/>
        <end position="254"/>
    </location>
</feature>
<name>A0A4U5QQZ2_POPAL</name>
<feature type="region of interest" description="Disordered" evidence="1">
    <location>
        <begin position="240"/>
        <end position="276"/>
    </location>
</feature>